<dbReference type="RefSeq" id="WP_163749108.1">
    <property type="nucleotide sequence ID" value="NZ_AP022596.1"/>
</dbReference>
<proteinExistence type="predicted"/>
<gene>
    <name evidence="1" type="ORF">MHEL_32230</name>
</gene>
<evidence type="ECO:0000313" key="1">
    <source>
        <dbReference type="EMBL" id="BBY64980.1"/>
    </source>
</evidence>
<dbReference type="Gene3D" id="3.60.20.10">
    <property type="entry name" value="Glutamine Phosphoribosylpyrophosphate, subunit 1, domain 1"/>
    <property type="match status" value="1"/>
</dbReference>
<dbReference type="InterPro" id="IPR029055">
    <property type="entry name" value="Ntn_hydrolases_N"/>
</dbReference>
<dbReference type="PANTHER" id="PTHR39328">
    <property type="entry name" value="BLL2871 PROTEIN"/>
    <property type="match status" value="1"/>
</dbReference>
<protein>
    <submittedName>
        <fullName evidence="1">Uncharacterized protein</fullName>
    </submittedName>
</protein>
<dbReference type="Proteomes" id="UP000467148">
    <property type="component" value="Chromosome"/>
</dbReference>
<dbReference type="InterPro" id="IPR010430">
    <property type="entry name" value="DUF1028"/>
</dbReference>
<dbReference type="EMBL" id="AP022596">
    <property type="protein sequence ID" value="BBY64980.1"/>
    <property type="molecule type" value="Genomic_DNA"/>
</dbReference>
<organism evidence="1 2">
    <name type="scientific">Mycolicibacterium helvum</name>
    <dbReference type="NCBI Taxonomy" id="1534349"/>
    <lineage>
        <taxon>Bacteria</taxon>
        <taxon>Bacillati</taxon>
        <taxon>Actinomycetota</taxon>
        <taxon>Actinomycetes</taxon>
        <taxon>Mycobacteriales</taxon>
        <taxon>Mycobacteriaceae</taxon>
        <taxon>Mycolicibacterium</taxon>
    </lineage>
</organism>
<dbReference type="AlphaFoldDB" id="A0A7I7T7K0"/>
<accession>A0A7I7T7K0</accession>
<sequence length="303" mass="32212">MTYSIVARDETTGELGIGSQSHFFGVGRLVGWGEAGVGVVATQAFVNVDYGPMAVAAMRAGATARTALERVTSTDPLSEYRQLAIVDVHGEVASFTGQRCAPAATGLLGEAVAVQGNMLASELVCHDMLDAYRGATGPLAERLLTAMHAAEAAGGDVRGSQSAVLRVLGAERSDAPWQHVKIDIRVDDHPDPVSELGRLLPRHRAFDVIGEVIFAQDLMIGPFQNVSGEVLRDKLAGLGEAETLLGDDNREAQFWRAVLMARSGDRTGAKESFADLFAHRPALREFLAGIAPLGFLADAEDYL</sequence>
<evidence type="ECO:0000313" key="2">
    <source>
        <dbReference type="Proteomes" id="UP000467148"/>
    </source>
</evidence>
<dbReference type="PANTHER" id="PTHR39328:SF1">
    <property type="entry name" value="BLL2871 PROTEIN"/>
    <property type="match status" value="1"/>
</dbReference>
<dbReference type="SUPFAM" id="SSF56235">
    <property type="entry name" value="N-terminal nucleophile aminohydrolases (Ntn hydrolases)"/>
    <property type="match status" value="1"/>
</dbReference>
<dbReference type="KEGG" id="mhev:MHEL_32230"/>
<dbReference type="Pfam" id="PF06267">
    <property type="entry name" value="DUF1028"/>
    <property type="match status" value="1"/>
</dbReference>
<name>A0A7I7T7K0_9MYCO</name>
<keyword evidence="2" id="KW-1185">Reference proteome</keyword>
<reference evidence="1 2" key="1">
    <citation type="journal article" date="2019" name="Emerg. Microbes Infect.">
        <title>Comprehensive subspecies identification of 175 nontuberculous mycobacteria species based on 7547 genomic profiles.</title>
        <authorList>
            <person name="Matsumoto Y."/>
            <person name="Kinjo T."/>
            <person name="Motooka D."/>
            <person name="Nabeya D."/>
            <person name="Jung N."/>
            <person name="Uechi K."/>
            <person name="Horii T."/>
            <person name="Iida T."/>
            <person name="Fujita J."/>
            <person name="Nakamura S."/>
        </authorList>
    </citation>
    <scope>NUCLEOTIDE SEQUENCE [LARGE SCALE GENOMIC DNA]</scope>
    <source>
        <strain evidence="1 2">JCM 30396</strain>
    </source>
</reference>